<dbReference type="RefSeq" id="WP_138051465.1">
    <property type="nucleotide sequence ID" value="NZ_VAWE01000001.1"/>
</dbReference>
<reference evidence="7 8" key="1">
    <citation type="submission" date="2019-05" db="EMBL/GenBank/DDBJ databases">
        <title>Streptomyces marianii sp. nov., a novel marine actinomycete from southern coast of India.</title>
        <authorList>
            <person name="Iniyan A.M."/>
            <person name="Wink J."/>
            <person name="Ramprasad E."/>
            <person name="Ramana C.V."/>
            <person name="Bunk B."/>
            <person name="Sproer C."/>
            <person name="Joseph F.-J.R.S."/>
            <person name="Vincent S.G.P."/>
        </authorList>
    </citation>
    <scope>NUCLEOTIDE SEQUENCE [LARGE SCALE GENOMIC DNA]</scope>
    <source>
        <strain evidence="7 8">ICN19</strain>
    </source>
</reference>
<feature type="transmembrane region" description="Helical" evidence="6">
    <location>
        <begin position="80"/>
        <end position="96"/>
    </location>
</feature>
<dbReference type="Proteomes" id="UP000305921">
    <property type="component" value="Unassembled WGS sequence"/>
</dbReference>
<dbReference type="OrthoDB" id="5242957at2"/>
<keyword evidence="8" id="KW-1185">Reference proteome</keyword>
<accession>A0A5R9DZ65</accession>
<gene>
    <name evidence="7" type="ORF">FEF34_01210</name>
</gene>
<feature type="transmembrane region" description="Helical" evidence="6">
    <location>
        <begin position="38"/>
        <end position="60"/>
    </location>
</feature>
<feature type="transmembrane region" description="Helical" evidence="6">
    <location>
        <begin position="6"/>
        <end position="26"/>
    </location>
</feature>
<dbReference type="Pfam" id="PF03741">
    <property type="entry name" value="TerC"/>
    <property type="match status" value="1"/>
</dbReference>
<protein>
    <submittedName>
        <fullName evidence="7">TerC family protein</fullName>
    </submittedName>
</protein>
<evidence type="ECO:0000256" key="3">
    <source>
        <dbReference type="ARBA" id="ARBA00022692"/>
    </source>
</evidence>
<keyword evidence="5 6" id="KW-0472">Membrane</keyword>
<organism evidence="7 8">
    <name type="scientific">Streptomyces marianii</name>
    <dbReference type="NCBI Taxonomy" id="1817406"/>
    <lineage>
        <taxon>Bacteria</taxon>
        <taxon>Bacillati</taxon>
        <taxon>Actinomycetota</taxon>
        <taxon>Actinomycetes</taxon>
        <taxon>Kitasatosporales</taxon>
        <taxon>Streptomycetaceae</taxon>
        <taxon>Streptomyces</taxon>
    </lineage>
</organism>
<dbReference type="GO" id="GO:0016020">
    <property type="term" value="C:membrane"/>
    <property type="evidence" value="ECO:0007669"/>
    <property type="project" value="UniProtKB-SubCell"/>
</dbReference>
<name>A0A5R9DZ65_9ACTN</name>
<evidence type="ECO:0000256" key="1">
    <source>
        <dbReference type="ARBA" id="ARBA00004141"/>
    </source>
</evidence>
<dbReference type="PANTHER" id="PTHR30238">
    <property type="entry name" value="MEMBRANE BOUND PREDICTED REDOX MODULATOR"/>
    <property type="match status" value="1"/>
</dbReference>
<feature type="transmembrane region" description="Helical" evidence="6">
    <location>
        <begin position="257"/>
        <end position="275"/>
    </location>
</feature>
<feature type="transmembrane region" description="Helical" evidence="6">
    <location>
        <begin position="189"/>
        <end position="210"/>
    </location>
</feature>
<dbReference type="InterPro" id="IPR005496">
    <property type="entry name" value="Integral_membrane_TerC"/>
</dbReference>
<dbReference type="InterPro" id="IPR022369">
    <property type="entry name" value="Integral_membrane_TerC_rswitch"/>
</dbReference>
<evidence type="ECO:0000313" key="7">
    <source>
        <dbReference type="EMBL" id="TLQ42055.1"/>
    </source>
</evidence>
<evidence type="ECO:0000313" key="8">
    <source>
        <dbReference type="Proteomes" id="UP000305921"/>
    </source>
</evidence>
<comment type="subcellular location">
    <subcellularLocation>
        <location evidence="1">Membrane</location>
        <topology evidence="1">Multi-pass membrane protein</topology>
    </subcellularLocation>
</comment>
<keyword evidence="4 6" id="KW-1133">Transmembrane helix</keyword>
<evidence type="ECO:0000256" key="6">
    <source>
        <dbReference type="SAM" id="Phobius"/>
    </source>
</evidence>
<keyword evidence="3 6" id="KW-0812">Transmembrane</keyword>
<comment type="caution">
    <text evidence="7">The sequence shown here is derived from an EMBL/GenBank/DDBJ whole genome shotgun (WGS) entry which is preliminary data.</text>
</comment>
<evidence type="ECO:0000256" key="5">
    <source>
        <dbReference type="ARBA" id="ARBA00023136"/>
    </source>
</evidence>
<evidence type="ECO:0000256" key="4">
    <source>
        <dbReference type="ARBA" id="ARBA00022989"/>
    </source>
</evidence>
<feature type="transmembrane region" description="Helical" evidence="6">
    <location>
        <begin position="103"/>
        <end position="123"/>
    </location>
</feature>
<evidence type="ECO:0000256" key="2">
    <source>
        <dbReference type="ARBA" id="ARBA00007511"/>
    </source>
</evidence>
<proteinExistence type="inferred from homology"/>
<comment type="similarity">
    <text evidence="2">Belongs to the TerC family.</text>
</comment>
<feature type="transmembrane region" description="Helical" evidence="6">
    <location>
        <begin position="129"/>
        <end position="148"/>
    </location>
</feature>
<dbReference type="PANTHER" id="PTHR30238:SF0">
    <property type="entry name" value="THYLAKOID MEMBRANE PROTEIN TERC, CHLOROPLASTIC"/>
    <property type="match status" value="1"/>
</dbReference>
<feature type="transmembrane region" description="Helical" evidence="6">
    <location>
        <begin position="287"/>
        <end position="307"/>
    </location>
</feature>
<dbReference type="EMBL" id="VAWE01000001">
    <property type="protein sequence ID" value="TLQ42055.1"/>
    <property type="molecule type" value="Genomic_DNA"/>
</dbReference>
<sequence>MHDVPLWLWIVFAVTVAVALAVDLLMNRKAHVIGVQEAAVWSSIWVGLAIVFGVVVYLVVGTTAGVEYTTAWLLEKSLSADNLFVFALIFGYFQVPREYQHRVLFLGVLGALVFRGLILAAGVAVVSRFAAVMFVFAAFLLYSSYKILTTGEGSVDPGKSIAVRLLRKFVPVRDDYAGKRFFLRENGRLVATPLLAVVAAVEGADLVFAIDSVPAVLGVSSDVFIVYTSNAFAILGLRALYFLLADLLNRFHYLSKGLALILAFIAVKLALQAAHETIGLSIPEVHALVSLAVIAAVLITSVVLSVLRPAPSGGSGAQRHDEP</sequence>
<dbReference type="AlphaFoldDB" id="A0A5R9DZ65"/>
<feature type="transmembrane region" description="Helical" evidence="6">
    <location>
        <begin position="225"/>
        <end position="245"/>
    </location>
</feature>
<dbReference type="NCBIfam" id="TIGR03718">
    <property type="entry name" value="R_switched_Alx"/>
    <property type="match status" value="1"/>
</dbReference>